<sequence>METIKQAIGLTPSDQEGREPVSGLQGLGTATQPYDAGNQRGYLYVMTSANTELNSEDPSLAAKSAQQVHHSGDANAAPSSPLTPTNTQNAFHQPQSNLNAQLAQSGPAGSGGPERPTIGSPGWFQTASSGAAQSRRLDDDVAPEDSVGSAGKVQQAVHDNSAATTSSAPPANASQMGVSSIFTTLNPFGGTPTELESGFGNFGIGSTDAAEERQGVVESQANASKNENYEKVDRSKDRGREMPGSNPSAIPLAGGKPVGSGAQSRRRTEAFIPFMGSEDSETARNTQANIGQTPKRTATESSATSPTSPTDKSGRRRSILDKFKGMMGKKDKA</sequence>
<reference evidence="2" key="1">
    <citation type="journal article" date="2020" name="Stud. Mycol.">
        <title>101 Dothideomycetes genomes: a test case for predicting lifestyles and emergence of pathogens.</title>
        <authorList>
            <person name="Haridas S."/>
            <person name="Albert R."/>
            <person name="Binder M."/>
            <person name="Bloem J."/>
            <person name="Labutti K."/>
            <person name="Salamov A."/>
            <person name="Andreopoulos B."/>
            <person name="Baker S."/>
            <person name="Barry K."/>
            <person name="Bills G."/>
            <person name="Bluhm B."/>
            <person name="Cannon C."/>
            <person name="Castanera R."/>
            <person name="Culley D."/>
            <person name="Daum C."/>
            <person name="Ezra D."/>
            <person name="Gonzalez J."/>
            <person name="Henrissat B."/>
            <person name="Kuo A."/>
            <person name="Liang C."/>
            <person name="Lipzen A."/>
            <person name="Lutzoni F."/>
            <person name="Magnuson J."/>
            <person name="Mondo S."/>
            <person name="Nolan M."/>
            <person name="Ohm R."/>
            <person name="Pangilinan J."/>
            <person name="Park H.-J."/>
            <person name="Ramirez L."/>
            <person name="Alfaro M."/>
            <person name="Sun H."/>
            <person name="Tritt A."/>
            <person name="Yoshinaga Y."/>
            <person name="Zwiers L.-H."/>
            <person name="Turgeon B."/>
            <person name="Goodwin S."/>
            <person name="Spatafora J."/>
            <person name="Crous P."/>
            <person name="Grigoriev I."/>
        </authorList>
    </citation>
    <scope>NUCLEOTIDE SEQUENCE</scope>
    <source>
        <strain evidence="2">CBS 480.64</strain>
    </source>
</reference>
<evidence type="ECO:0000313" key="2">
    <source>
        <dbReference type="EMBL" id="KAF2863204.1"/>
    </source>
</evidence>
<proteinExistence type="predicted"/>
<feature type="compositionally biased region" description="Basic and acidic residues" evidence="1">
    <location>
        <begin position="318"/>
        <end position="333"/>
    </location>
</feature>
<organism evidence="2 3">
    <name type="scientific">Piedraia hortae CBS 480.64</name>
    <dbReference type="NCBI Taxonomy" id="1314780"/>
    <lineage>
        <taxon>Eukaryota</taxon>
        <taxon>Fungi</taxon>
        <taxon>Dikarya</taxon>
        <taxon>Ascomycota</taxon>
        <taxon>Pezizomycotina</taxon>
        <taxon>Dothideomycetes</taxon>
        <taxon>Dothideomycetidae</taxon>
        <taxon>Capnodiales</taxon>
        <taxon>Piedraiaceae</taxon>
        <taxon>Piedraia</taxon>
    </lineage>
</organism>
<feature type="compositionally biased region" description="Polar residues" evidence="1">
    <location>
        <begin position="123"/>
        <end position="132"/>
    </location>
</feature>
<protein>
    <submittedName>
        <fullName evidence="2">Uncharacterized protein</fullName>
    </submittedName>
</protein>
<gene>
    <name evidence="2" type="ORF">K470DRAFT_141889</name>
</gene>
<feature type="compositionally biased region" description="Polar residues" evidence="1">
    <location>
        <begin position="283"/>
        <end position="296"/>
    </location>
</feature>
<feature type="compositionally biased region" description="Polar residues" evidence="1">
    <location>
        <begin position="217"/>
        <end position="226"/>
    </location>
</feature>
<evidence type="ECO:0000313" key="3">
    <source>
        <dbReference type="Proteomes" id="UP000799421"/>
    </source>
</evidence>
<dbReference type="OrthoDB" id="5388207at2759"/>
<feature type="compositionally biased region" description="Low complexity" evidence="1">
    <location>
        <begin position="299"/>
        <end position="310"/>
    </location>
</feature>
<accession>A0A6A7C6V2</accession>
<feature type="compositionally biased region" description="Polar residues" evidence="1">
    <location>
        <begin position="77"/>
        <end position="104"/>
    </location>
</feature>
<dbReference type="EMBL" id="MU005962">
    <property type="protein sequence ID" value="KAF2863204.1"/>
    <property type="molecule type" value="Genomic_DNA"/>
</dbReference>
<keyword evidence="3" id="KW-1185">Reference proteome</keyword>
<feature type="compositionally biased region" description="Polar residues" evidence="1">
    <location>
        <begin position="175"/>
        <end position="186"/>
    </location>
</feature>
<feature type="region of interest" description="Disordered" evidence="1">
    <location>
        <begin position="55"/>
        <end position="333"/>
    </location>
</feature>
<dbReference type="Proteomes" id="UP000799421">
    <property type="component" value="Unassembled WGS sequence"/>
</dbReference>
<evidence type="ECO:0000256" key="1">
    <source>
        <dbReference type="SAM" id="MobiDB-lite"/>
    </source>
</evidence>
<dbReference type="AlphaFoldDB" id="A0A6A7C6V2"/>
<feature type="compositionally biased region" description="Basic and acidic residues" evidence="1">
    <location>
        <begin position="227"/>
        <end position="241"/>
    </location>
</feature>
<feature type="region of interest" description="Disordered" evidence="1">
    <location>
        <begin position="1"/>
        <end position="37"/>
    </location>
</feature>
<name>A0A6A7C6V2_9PEZI</name>
<feature type="compositionally biased region" description="Low complexity" evidence="1">
    <location>
        <begin position="160"/>
        <end position="174"/>
    </location>
</feature>